<reference evidence="1" key="5">
    <citation type="journal article" date="2021" name="G3 (Bethesda)">
        <title>Aegilops tauschii genome assembly Aet v5.0 features greater sequence contiguity and improved annotation.</title>
        <authorList>
            <person name="Wang L."/>
            <person name="Zhu T."/>
            <person name="Rodriguez J.C."/>
            <person name="Deal K.R."/>
            <person name="Dubcovsky J."/>
            <person name="McGuire P.E."/>
            <person name="Lux T."/>
            <person name="Spannagl M."/>
            <person name="Mayer K.F.X."/>
            <person name="Baldrich P."/>
            <person name="Meyers B.C."/>
            <person name="Huo N."/>
            <person name="Gu Y.Q."/>
            <person name="Zhou H."/>
            <person name="Devos K.M."/>
            <person name="Bennetzen J.L."/>
            <person name="Unver T."/>
            <person name="Budak H."/>
            <person name="Gulick P.J."/>
            <person name="Galiba G."/>
            <person name="Kalapos B."/>
            <person name="Nelson D.R."/>
            <person name="Li P."/>
            <person name="You F.M."/>
            <person name="Luo M.C."/>
            <person name="Dvorak J."/>
        </authorList>
    </citation>
    <scope>NUCLEOTIDE SEQUENCE [LARGE SCALE GENOMIC DNA]</scope>
    <source>
        <strain evidence="1">cv. AL8/78</strain>
    </source>
</reference>
<reference evidence="2" key="2">
    <citation type="journal article" date="2017" name="Nat. Plants">
        <title>The Aegilops tauschii genome reveals multiple impacts of transposons.</title>
        <authorList>
            <person name="Zhao G."/>
            <person name="Zou C."/>
            <person name="Li K."/>
            <person name="Wang K."/>
            <person name="Li T."/>
            <person name="Gao L."/>
            <person name="Zhang X."/>
            <person name="Wang H."/>
            <person name="Yang Z."/>
            <person name="Liu X."/>
            <person name="Jiang W."/>
            <person name="Mao L."/>
            <person name="Kong X."/>
            <person name="Jiao Y."/>
            <person name="Jia J."/>
        </authorList>
    </citation>
    <scope>NUCLEOTIDE SEQUENCE [LARGE SCALE GENOMIC DNA]</scope>
    <source>
        <strain evidence="2">cv. AL8/78</strain>
    </source>
</reference>
<dbReference type="EnsemblPlants" id="AET1Gv20228100.1">
    <property type="protein sequence ID" value="AET1Gv20228100.1"/>
    <property type="gene ID" value="AET1Gv20228100"/>
</dbReference>
<evidence type="ECO:0000313" key="2">
    <source>
        <dbReference type="Proteomes" id="UP000015105"/>
    </source>
</evidence>
<protein>
    <submittedName>
        <fullName evidence="1">Uncharacterized protein</fullName>
    </submittedName>
</protein>
<reference evidence="1" key="4">
    <citation type="submission" date="2019-03" db="UniProtKB">
        <authorList>
            <consortium name="EnsemblPlants"/>
        </authorList>
    </citation>
    <scope>IDENTIFICATION</scope>
</reference>
<dbReference type="Proteomes" id="UP000015105">
    <property type="component" value="Chromosome 1D"/>
</dbReference>
<sequence>MIIIYSVNFCISSSGCSILVLNLRLSGYNSGWG</sequence>
<proteinExistence type="predicted"/>
<name>A0A452XZ53_AEGTS</name>
<keyword evidence="2" id="KW-1185">Reference proteome</keyword>
<reference evidence="1" key="3">
    <citation type="journal article" date="2017" name="Nature">
        <title>Genome sequence of the progenitor of the wheat D genome Aegilops tauschii.</title>
        <authorList>
            <person name="Luo M.C."/>
            <person name="Gu Y.Q."/>
            <person name="Puiu D."/>
            <person name="Wang H."/>
            <person name="Twardziok S.O."/>
            <person name="Deal K.R."/>
            <person name="Huo N."/>
            <person name="Zhu T."/>
            <person name="Wang L."/>
            <person name="Wang Y."/>
            <person name="McGuire P.E."/>
            <person name="Liu S."/>
            <person name="Long H."/>
            <person name="Ramasamy R.K."/>
            <person name="Rodriguez J.C."/>
            <person name="Van S.L."/>
            <person name="Yuan L."/>
            <person name="Wang Z."/>
            <person name="Xia Z."/>
            <person name="Xiao L."/>
            <person name="Anderson O.D."/>
            <person name="Ouyang S."/>
            <person name="Liang Y."/>
            <person name="Zimin A.V."/>
            <person name="Pertea G."/>
            <person name="Qi P."/>
            <person name="Bennetzen J.L."/>
            <person name="Dai X."/>
            <person name="Dawson M.W."/>
            <person name="Muller H.G."/>
            <person name="Kugler K."/>
            <person name="Rivarola-Duarte L."/>
            <person name="Spannagl M."/>
            <person name="Mayer K.F.X."/>
            <person name="Lu F.H."/>
            <person name="Bevan M.W."/>
            <person name="Leroy P."/>
            <person name="Li P."/>
            <person name="You F.M."/>
            <person name="Sun Q."/>
            <person name="Liu Z."/>
            <person name="Lyons E."/>
            <person name="Wicker T."/>
            <person name="Salzberg S.L."/>
            <person name="Devos K.M."/>
            <person name="Dvorak J."/>
        </authorList>
    </citation>
    <scope>NUCLEOTIDE SEQUENCE [LARGE SCALE GENOMIC DNA]</scope>
    <source>
        <strain evidence="1">cv. AL8/78</strain>
    </source>
</reference>
<reference evidence="2" key="1">
    <citation type="journal article" date="2014" name="Science">
        <title>Ancient hybridizations among the ancestral genomes of bread wheat.</title>
        <authorList>
            <consortium name="International Wheat Genome Sequencing Consortium,"/>
            <person name="Marcussen T."/>
            <person name="Sandve S.R."/>
            <person name="Heier L."/>
            <person name="Spannagl M."/>
            <person name="Pfeifer M."/>
            <person name="Jakobsen K.S."/>
            <person name="Wulff B.B."/>
            <person name="Steuernagel B."/>
            <person name="Mayer K.F."/>
            <person name="Olsen O.A."/>
        </authorList>
    </citation>
    <scope>NUCLEOTIDE SEQUENCE [LARGE SCALE GENOMIC DNA]</scope>
    <source>
        <strain evidence="2">cv. AL8/78</strain>
    </source>
</reference>
<accession>A0A452XZ53</accession>
<evidence type="ECO:0000313" key="1">
    <source>
        <dbReference type="EnsemblPlants" id="AET1Gv20228100.1"/>
    </source>
</evidence>
<dbReference type="Gramene" id="AET1Gv20228100.1">
    <property type="protein sequence ID" value="AET1Gv20228100.1"/>
    <property type="gene ID" value="AET1Gv20228100"/>
</dbReference>
<organism evidence="1 2">
    <name type="scientific">Aegilops tauschii subsp. strangulata</name>
    <name type="common">Goatgrass</name>
    <dbReference type="NCBI Taxonomy" id="200361"/>
    <lineage>
        <taxon>Eukaryota</taxon>
        <taxon>Viridiplantae</taxon>
        <taxon>Streptophyta</taxon>
        <taxon>Embryophyta</taxon>
        <taxon>Tracheophyta</taxon>
        <taxon>Spermatophyta</taxon>
        <taxon>Magnoliopsida</taxon>
        <taxon>Liliopsida</taxon>
        <taxon>Poales</taxon>
        <taxon>Poaceae</taxon>
        <taxon>BOP clade</taxon>
        <taxon>Pooideae</taxon>
        <taxon>Triticodae</taxon>
        <taxon>Triticeae</taxon>
        <taxon>Triticinae</taxon>
        <taxon>Aegilops</taxon>
    </lineage>
</organism>
<dbReference type="AlphaFoldDB" id="A0A452XZ53"/>